<feature type="transmembrane region" description="Helical" evidence="19">
    <location>
        <begin position="163"/>
        <end position="188"/>
    </location>
</feature>
<dbReference type="GO" id="GO:0005886">
    <property type="term" value="C:plasma membrane"/>
    <property type="evidence" value="ECO:0007669"/>
    <property type="project" value="UniProtKB-SubCell"/>
</dbReference>
<feature type="transmembrane region" description="Helical" evidence="19">
    <location>
        <begin position="32"/>
        <end position="53"/>
    </location>
</feature>
<evidence type="ECO:0000256" key="11">
    <source>
        <dbReference type="ARBA" id="ARBA00022842"/>
    </source>
</evidence>
<dbReference type="InParanoid" id="A0A420XP92"/>
<dbReference type="EC" id="2.7.8.26" evidence="5 19"/>
<evidence type="ECO:0000313" key="20">
    <source>
        <dbReference type="EMBL" id="RKS74021.1"/>
    </source>
</evidence>
<keyword evidence="8 19" id="KW-0169">Cobalamin biosynthesis</keyword>
<comment type="similarity">
    <text evidence="4 19">Belongs to the CobS family.</text>
</comment>
<sequence>MLPDGLRLSLGTFVALPVPAPRRVDRQVAGQAMLLAPAVGLALGAVAGALSWAVQRTSAGPLLAAALALGVLALATRALHLDGLADTADGLGSGRPAAGALEVMKRSDIGPFGVVTLVLVLLVDVAAAAQLPSRALAVAALAGRAGVTLACRRGVPSARPGGLGATVAGSVAPGAALAVGVLAAGAASAVTLDWRGAVAVAAAVVGAELLVRHCVRRLGGISGDVLGAVVEVGTAVALVALCLCGA</sequence>
<dbReference type="HAMAP" id="MF_00719">
    <property type="entry name" value="CobS"/>
    <property type="match status" value="1"/>
</dbReference>
<gene>
    <name evidence="19" type="primary">cobS</name>
    <name evidence="20" type="ORF">CLV35_2519</name>
</gene>
<dbReference type="InterPro" id="IPR003805">
    <property type="entry name" value="CobS"/>
</dbReference>
<evidence type="ECO:0000256" key="5">
    <source>
        <dbReference type="ARBA" id="ARBA00013200"/>
    </source>
</evidence>
<dbReference type="FunCoup" id="A0A420XP92">
    <property type="interactions" value="102"/>
</dbReference>
<dbReference type="Pfam" id="PF02654">
    <property type="entry name" value="CobS"/>
    <property type="match status" value="1"/>
</dbReference>
<comment type="catalytic activity">
    <reaction evidence="18 19">
        <text>alpha-ribazole 5'-phosphate + adenosylcob(III)inamide-GDP = adenosylcob(III)alamin 5'-phosphate + GMP + H(+)</text>
        <dbReference type="Rhea" id="RHEA:23560"/>
        <dbReference type="ChEBI" id="CHEBI:15378"/>
        <dbReference type="ChEBI" id="CHEBI:57918"/>
        <dbReference type="ChEBI" id="CHEBI:58115"/>
        <dbReference type="ChEBI" id="CHEBI:60487"/>
        <dbReference type="ChEBI" id="CHEBI:60493"/>
        <dbReference type="EC" id="2.7.8.26"/>
    </reaction>
</comment>
<comment type="cofactor">
    <cofactor evidence="1 19">
        <name>Mg(2+)</name>
        <dbReference type="ChEBI" id="CHEBI:18420"/>
    </cofactor>
</comment>
<dbReference type="EMBL" id="RBWV01000012">
    <property type="protein sequence ID" value="RKS74021.1"/>
    <property type="molecule type" value="Genomic_DNA"/>
</dbReference>
<dbReference type="UniPathway" id="UPA00148">
    <property type="reaction ID" value="UER00238"/>
</dbReference>
<evidence type="ECO:0000313" key="21">
    <source>
        <dbReference type="Proteomes" id="UP000281955"/>
    </source>
</evidence>
<evidence type="ECO:0000256" key="19">
    <source>
        <dbReference type="HAMAP-Rule" id="MF_00719"/>
    </source>
</evidence>
<dbReference type="Proteomes" id="UP000281955">
    <property type="component" value="Unassembled WGS sequence"/>
</dbReference>
<evidence type="ECO:0000256" key="3">
    <source>
        <dbReference type="ARBA" id="ARBA00004663"/>
    </source>
</evidence>
<evidence type="ECO:0000256" key="8">
    <source>
        <dbReference type="ARBA" id="ARBA00022573"/>
    </source>
</evidence>
<comment type="catalytic activity">
    <reaction evidence="17 19">
        <text>alpha-ribazole + adenosylcob(III)inamide-GDP = adenosylcob(III)alamin + GMP + H(+)</text>
        <dbReference type="Rhea" id="RHEA:16049"/>
        <dbReference type="ChEBI" id="CHEBI:10329"/>
        <dbReference type="ChEBI" id="CHEBI:15378"/>
        <dbReference type="ChEBI" id="CHEBI:18408"/>
        <dbReference type="ChEBI" id="CHEBI:58115"/>
        <dbReference type="ChEBI" id="CHEBI:60487"/>
        <dbReference type="EC" id="2.7.8.26"/>
    </reaction>
</comment>
<feature type="transmembrane region" description="Helical" evidence="19">
    <location>
        <begin position="194"/>
        <end position="211"/>
    </location>
</feature>
<organism evidence="20 21">
    <name type="scientific">Motilibacter peucedani</name>
    <dbReference type="NCBI Taxonomy" id="598650"/>
    <lineage>
        <taxon>Bacteria</taxon>
        <taxon>Bacillati</taxon>
        <taxon>Actinomycetota</taxon>
        <taxon>Actinomycetes</taxon>
        <taxon>Motilibacterales</taxon>
        <taxon>Motilibacteraceae</taxon>
        <taxon>Motilibacter</taxon>
    </lineage>
</organism>
<evidence type="ECO:0000256" key="9">
    <source>
        <dbReference type="ARBA" id="ARBA00022679"/>
    </source>
</evidence>
<dbReference type="PANTHER" id="PTHR34148">
    <property type="entry name" value="ADENOSYLCOBINAMIDE-GDP RIBAZOLETRANSFERASE"/>
    <property type="match status" value="1"/>
</dbReference>
<comment type="caution">
    <text evidence="20">The sequence shown here is derived from an EMBL/GenBank/DDBJ whole genome shotgun (WGS) entry which is preliminary data.</text>
</comment>
<comment type="pathway">
    <text evidence="3 19">Cofactor biosynthesis; adenosylcobalamin biosynthesis; adenosylcobalamin from cob(II)yrinate a,c-diamide: step 7/7.</text>
</comment>
<feature type="transmembrane region" description="Helical" evidence="19">
    <location>
        <begin position="109"/>
        <end position="129"/>
    </location>
</feature>
<evidence type="ECO:0000256" key="12">
    <source>
        <dbReference type="ARBA" id="ARBA00022989"/>
    </source>
</evidence>
<dbReference type="GO" id="GO:0009236">
    <property type="term" value="P:cobalamin biosynthetic process"/>
    <property type="evidence" value="ECO:0007669"/>
    <property type="project" value="UniProtKB-UniRule"/>
</dbReference>
<protein>
    <recommendedName>
        <fullName evidence="6 19">Adenosylcobinamide-GDP ribazoletransferase</fullName>
        <ecNumber evidence="5 19">2.7.8.26</ecNumber>
    </recommendedName>
    <alternativeName>
        <fullName evidence="16 19">Cobalamin synthase</fullName>
    </alternativeName>
    <alternativeName>
        <fullName evidence="15 19">Cobalamin-5'-phosphate synthase</fullName>
    </alternativeName>
</protein>
<evidence type="ECO:0000256" key="2">
    <source>
        <dbReference type="ARBA" id="ARBA00004651"/>
    </source>
</evidence>
<evidence type="ECO:0000256" key="4">
    <source>
        <dbReference type="ARBA" id="ARBA00010561"/>
    </source>
</evidence>
<dbReference type="GO" id="GO:0008818">
    <property type="term" value="F:cobalamin 5'-phosphate synthase activity"/>
    <property type="evidence" value="ECO:0007669"/>
    <property type="project" value="UniProtKB-UniRule"/>
</dbReference>
<evidence type="ECO:0000256" key="13">
    <source>
        <dbReference type="ARBA" id="ARBA00023136"/>
    </source>
</evidence>
<comment type="function">
    <text evidence="14 19">Joins adenosylcobinamide-GDP and alpha-ribazole to generate adenosylcobalamin (Ado-cobalamin). Also synthesizes adenosylcobalamin 5'-phosphate from adenosylcobinamide-GDP and alpha-ribazole 5'-phosphate.</text>
</comment>
<keyword evidence="9 19" id="KW-0808">Transferase</keyword>
<evidence type="ECO:0000256" key="15">
    <source>
        <dbReference type="ARBA" id="ARBA00032605"/>
    </source>
</evidence>
<evidence type="ECO:0000256" key="16">
    <source>
        <dbReference type="ARBA" id="ARBA00032853"/>
    </source>
</evidence>
<keyword evidence="12 19" id="KW-1133">Transmembrane helix</keyword>
<dbReference type="GO" id="GO:0051073">
    <property type="term" value="F:adenosylcobinamide-GDP ribazoletransferase activity"/>
    <property type="evidence" value="ECO:0007669"/>
    <property type="project" value="UniProtKB-UniRule"/>
</dbReference>
<evidence type="ECO:0000256" key="1">
    <source>
        <dbReference type="ARBA" id="ARBA00001946"/>
    </source>
</evidence>
<evidence type="ECO:0000256" key="14">
    <source>
        <dbReference type="ARBA" id="ARBA00025228"/>
    </source>
</evidence>
<accession>A0A420XP92</accession>
<reference evidence="20 21" key="1">
    <citation type="submission" date="2018-10" db="EMBL/GenBank/DDBJ databases">
        <title>Genomic Encyclopedia of Archaeal and Bacterial Type Strains, Phase II (KMG-II): from individual species to whole genera.</title>
        <authorList>
            <person name="Goeker M."/>
        </authorList>
    </citation>
    <scope>NUCLEOTIDE SEQUENCE [LARGE SCALE GENOMIC DNA]</scope>
    <source>
        <strain evidence="20 21">RP-AC37</strain>
    </source>
</reference>
<dbReference type="RefSeq" id="WP_231121756.1">
    <property type="nucleotide sequence ID" value="NZ_RBWV01000012.1"/>
</dbReference>
<dbReference type="PANTHER" id="PTHR34148:SF1">
    <property type="entry name" value="ADENOSYLCOBINAMIDE-GDP RIBAZOLETRANSFERASE"/>
    <property type="match status" value="1"/>
</dbReference>
<evidence type="ECO:0000256" key="6">
    <source>
        <dbReference type="ARBA" id="ARBA00015850"/>
    </source>
</evidence>
<evidence type="ECO:0000256" key="10">
    <source>
        <dbReference type="ARBA" id="ARBA00022692"/>
    </source>
</evidence>
<name>A0A420XP92_9ACTN</name>
<keyword evidence="10 19" id="KW-0812">Transmembrane</keyword>
<proteinExistence type="inferred from homology"/>
<keyword evidence="11 19" id="KW-0460">Magnesium</keyword>
<dbReference type="AlphaFoldDB" id="A0A420XP92"/>
<evidence type="ECO:0000256" key="18">
    <source>
        <dbReference type="ARBA" id="ARBA00049504"/>
    </source>
</evidence>
<keyword evidence="7 19" id="KW-1003">Cell membrane</keyword>
<comment type="subcellular location">
    <subcellularLocation>
        <location evidence="2 19">Cell membrane</location>
        <topology evidence="2 19">Multi-pass membrane protein</topology>
    </subcellularLocation>
</comment>
<feature type="transmembrane region" description="Helical" evidence="19">
    <location>
        <begin position="59"/>
        <end position="79"/>
    </location>
</feature>
<keyword evidence="21" id="KW-1185">Reference proteome</keyword>
<evidence type="ECO:0000256" key="17">
    <source>
        <dbReference type="ARBA" id="ARBA00048623"/>
    </source>
</evidence>
<evidence type="ECO:0000256" key="7">
    <source>
        <dbReference type="ARBA" id="ARBA00022475"/>
    </source>
</evidence>
<keyword evidence="13 19" id="KW-0472">Membrane</keyword>